<evidence type="ECO:0000259" key="2">
    <source>
        <dbReference type="Pfam" id="PF25583"/>
    </source>
</evidence>
<dbReference type="InterPro" id="IPR051534">
    <property type="entry name" value="CBASS_pafABC_assoc_protein"/>
</dbReference>
<protein>
    <submittedName>
        <fullName evidence="3">WYL domain-containing protein</fullName>
    </submittedName>
</protein>
<dbReference type="InterPro" id="IPR026881">
    <property type="entry name" value="WYL_dom"/>
</dbReference>
<dbReference type="Pfam" id="PF13280">
    <property type="entry name" value="WYL"/>
    <property type="match status" value="1"/>
</dbReference>
<feature type="domain" description="WCX" evidence="2">
    <location>
        <begin position="218"/>
        <end position="295"/>
    </location>
</feature>
<evidence type="ECO:0000313" key="3">
    <source>
        <dbReference type="EMBL" id="QED37600.1"/>
    </source>
</evidence>
<reference evidence="3 4" key="1">
    <citation type="submission" date="2019-08" db="EMBL/GenBank/DDBJ databases">
        <title>Antarcticibacterium arcticum sp. nov., a bacterium isolated from marine sediment of the Canadian Beaufort Sea.</title>
        <authorList>
            <person name="Lee Y.M."/>
            <person name="Baek K."/>
            <person name="Lee D.-H."/>
            <person name="Shin S.C."/>
            <person name="Jin Y.K."/>
            <person name="Park Y."/>
        </authorList>
    </citation>
    <scope>NUCLEOTIDE SEQUENCE [LARGE SCALE GENOMIC DNA]</scope>
    <source>
        <strain evidence="3 4">PAMC 28998</strain>
    </source>
</reference>
<accession>A0A5B8YI27</accession>
<gene>
    <name evidence="3" type="ORF">FK178_07610</name>
</gene>
<dbReference type="EMBL" id="CP042476">
    <property type="protein sequence ID" value="QED37600.1"/>
    <property type="molecule type" value="Genomic_DNA"/>
</dbReference>
<dbReference type="Pfam" id="PF25583">
    <property type="entry name" value="WCX"/>
    <property type="match status" value="1"/>
</dbReference>
<dbReference type="PROSITE" id="PS52050">
    <property type="entry name" value="WYL"/>
    <property type="match status" value="1"/>
</dbReference>
<evidence type="ECO:0000313" key="4">
    <source>
        <dbReference type="Proteomes" id="UP000321954"/>
    </source>
</evidence>
<dbReference type="OrthoDB" id="43316at2"/>
<evidence type="ECO:0000259" key="1">
    <source>
        <dbReference type="Pfam" id="PF13280"/>
    </source>
</evidence>
<name>A0A5B8YI27_9FLAO</name>
<dbReference type="Proteomes" id="UP000321954">
    <property type="component" value="Chromosome"/>
</dbReference>
<dbReference type="AlphaFoldDB" id="A0A5B8YI27"/>
<proteinExistence type="predicted"/>
<dbReference type="PANTHER" id="PTHR34580:SF9">
    <property type="entry name" value="SLL5097 PROTEIN"/>
    <property type="match status" value="1"/>
</dbReference>
<dbReference type="KEGG" id="anp:FK178_07610"/>
<keyword evidence="4" id="KW-1185">Reference proteome</keyword>
<sequence length="300" mass="35198">MSRQEGIQRHRFIIHQLTKKPSTFKEIRSFLKLQEEITGDRLTCSLRTFQRAMIEISGLYQVDIKYDKKRKVYYIEEDEREAQSERLMESFDLFNAIRMGNSFGNHLIFEGRRALGTEHMHGLLHAIRNRLEVSFNYSKFVDGSVTKRTVHPVAIKEARNRWYLLARDASGDVVKNFGLDRMAGLEIGSKKFREIKDFDPSKEYKYTFGIINGTGERPERIILSFTPKEGRYINSLPLHHSQKEILKNKAEHIFEYELVPTYDFKMEILSFGDTVKVLEPESLRKDIAKQLEKALAHYKI</sequence>
<dbReference type="PANTHER" id="PTHR34580">
    <property type="match status" value="1"/>
</dbReference>
<organism evidence="3 4">
    <name type="scientific">Antarcticibacterium arcticum</name>
    <dbReference type="NCBI Taxonomy" id="2585771"/>
    <lineage>
        <taxon>Bacteria</taxon>
        <taxon>Pseudomonadati</taxon>
        <taxon>Bacteroidota</taxon>
        <taxon>Flavobacteriia</taxon>
        <taxon>Flavobacteriales</taxon>
        <taxon>Flavobacteriaceae</taxon>
        <taxon>Antarcticibacterium</taxon>
    </lineage>
</organism>
<dbReference type="RefSeq" id="WP_146833046.1">
    <property type="nucleotide sequence ID" value="NZ_CP042476.1"/>
</dbReference>
<dbReference type="InterPro" id="IPR057727">
    <property type="entry name" value="WCX_dom"/>
</dbReference>
<feature type="domain" description="WYL" evidence="1">
    <location>
        <begin position="120"/>
        <end position="186"/>
    </location>
</feature>